<protein>
    <submittedName>
        <fullName evidence="1">Uncharacterized protein</fullName>
    </submittedName>
</protein>
<sequence length="81" mass="9214">MDKCLSTSSTSTQTSHCEKASSFKKRCLKAAKEQRSRLYILKSTSTIDYSKTLFCYASLSRTWTKPLQLLRFISSAMTSIM</sequence>
<dbReference type="Proteomes" id="UP000257109">
    <property type="component" value="Unassembled WGS sequence"/>
</dbReference>
<name>A0A371DZG0_MUCPR</name>
<proteinExistence type="predicted"/>
<organism evidence="1 2">
    <name type="scientific">Mucuna pruriens</name>
    <name type="common">Velvet bean</name>
    <name type="synonym">Dolichos pruriens</name>
    <dbReference type="NCBI Taxonomy" id="157652"/>
    <lineage>
        <taxon>Eukaryota</taxon>
        <taxon>Viridiplantae</taxon>
        <taxon>Streptophyta</taxon>
        <taxon>Embryophyta</taxon>
        <taxon>Tracheophyta</taxon>
        <taxon>Spermatophyta</taxon>
        <taxon>Magnoliopsida</taxon>
        <taxon>eudicotyledons</taxon>
        <taxon>Gunneridae</taxon>
        <taxon>Pentapetalae</taxon>
        <taxon>rosids</taxon>
        <taxon>fabids</taxon>
        <taxon>Fabales</taxon>
        <taxon>Fabaceae</taxon>
        <taxon>Papilionoideae</taxon>
        <taxon>50 kb inversion clade</taxon>
        <taxon>NPAAA clade</taxon>
        <taxon>indigoferoid/millettioid clade</taxon>
        <taxon>Phaseoleae</taxon>
        <taxon>Mucuna</taxon>
    </lineage>
</organism>
<feature type="non-terminal residue" evidence="1">
    <location>
        <position position="1"/>
    </location>
</feature>
<evidence type="ECO:0000313" key="2">
    <source>
        <dbReference type="Proteomes" id="UP000257109"/>
    </source>
</evidence>
<dbReference type="AlphaFoldDB" id="A0A371DZG0"/>
<accession>A0A371DZG0</accession>
<dbReference type="EMBL" id="QJKJ01017998">
    <property type="protein sequence ID" value="RDX57945.1"/>
    <property type="molecule type" value="Genomic_DNA"/>
</dbReference>
<gene>
    <name evidence="1" type="ORF">CR513_62777</name>
</gene>
<reference evidence="1" key="1">
    <citation type="submission" date="2018-05" db="EMBL/GenBank/DDBJ databases">
        <title>Draft genome of Mucuna pruriens seed.</title>
        <authorList>
            <person name="Nnadi N.E."/>
            <person name="Vos R."/>
            <person name="Hasami M.H."/>
            <person name="Devisetty U.K."/>
            <person name="Aguiy J.C."/>
        </authorList>
    </citation>
    <scope>NUCLEOTIDE SEQUENCE [LARGE SCALE GENOMIC DNA]</scope>
    <source>
        <strain evidence="1">JCA_2017</strain>
    </source>
</reference>
<evidence type="ECO:0000313" key="1">
    <source>
        <dbReference type="EMBL" id="RDX57945.1"/>
    </source>
</evidence>
<keyword evidence="2" id="KW-1185">Reference proteome</keyword>
<comment type="caution">
    <text evidence="1">The sequence shown here is derived from an EMBL/GenBank/DDBJ whole genome shotgun (WGS) entry which is preliminary data.</text>
</comment>